<evidence type="ECO:0000313" key="1">
    <source>
        <dbReference type="EMBL" id="AQU86215.1"/>
    </source>
</evidence>
<organism evidence="1 3">
    <name type="scientific">Komagataeibacter nataicola</name>
    <dbReference type="NCBI Taxonomy" id="265960"/>
    <lineage>
        <taxon>Bacteria</taxon>
        <taxon>Pseudomonadati</taxon>
        <taxon>Pseudomonadota</taxon>
        <taxon>Alphaproteobacteria</taxon>
        <taxon>Acetobacterales</taxon>
        <taxon>Acetobacteraceae</taxon>
        <taxon>Komagataeibacter</taxon>
    </lineage>
</organism>
<protein>
    <submittedName>
        <fullName evidence="1">Uncharacterized protein</fullName>
    </submittedName>
</protein>
<reference evidence="1" key="2">
    <citation type="submission" date="2017-02" db="EMBL/GenBank/DDBJ databases">
        <authorList>
            <person name="Zhang H."/>
        </authorList>
    </citation>
    <scope>NUCLEOTIDE SEQUENCE</scope>
    <source>
        <strain evidence="1">RZS01</strain>
    </source>
</reference>
<keyword evidence="4" id="KW-1185">Reference proteome</keyword>
<dbReference type="KEGG" id="kna:B0W47_00685"/>
<gene>
    <name evidence="1" type="ORF">B0W47_00685</name>
    <name evidence="2" type="ORF">CDI09_14190</name>
</gene>
<evidence type="ECO:0000313" key="4">
    <source>
        <dbReference type="Proteomes" id="UP000247512"/>
    </source>
</evidence>
<accession>A0A9N7CTI6</accession>
<dbReference type="OrthoDB" id="8593911at2"/>
<dbReference type="AlphaFoldDB" id="A0A9N7CTI6"/>
<dbReference type="RefSeq" id="WP_078523656.1">
    <property type="nucleotide sequence ID" value="NZ_CP019875.1"/>
</dbReference>
<evidence type="ECO:0000313" key="3">
    <source>
        <dbReference type="Proteomes" id="UP000189683"/>
    </source>
</evidence>
<dbReference type="EMBL" id="NIRT01000034">
    <property type="protein sequence ID" value="PYD65349.1"/>
    <property type="molecule type" value="Genomic_DNA"/>
</dbReference>
<dbReference type="EMBL" id="CP019875">
    <property type="protein sequence ID" value="AQU86215.1"/>
    <property type="molecule type" value="Genomic_DNA"/>
</dbReference>
<proteinExistence type="predicted"/>
<dbReference type="Proteomes" id="UP000247512">
    <property type="component" value="Unassembled WGS sequence"/>
</dbReference>
<evidence type="ECO:0000313" key="2">
    <source>
        <dbReference type="EMBL" id="PYD65349.1"/>
    </source>
</evidence>
<reference evidence="2 4" key="3">
    <citation type="submission" date="2017-06" db="EMBL/GenBank/DDBJ databases">
        <title>A draft genome sequence of Komagataeibacter nataicola LMG 1536.</title>
        <authorList>
            <person name="Skraban J."/>
            <person name="Cleenwerck I."/>
            <person name="Vandamme P."/>
            <person name="Trcek J."/>
        </authorList>
    </citation>
    <scope>NUCLEOTIDE SEQUENCE [LARGE SCALE GENOMIC DNA]</scope>
    <source>
        <strain evidence="2 4">LMG 1536</strain>
    </source>
</reference>
<dbReference type="Proteomes" id="UP000189683">
    <property type="component" value="Chromosome"/>
</dbReference>
<sequence>MSGSVTPTGPLTEAERVLARRYCGFSIMGPNNRSFAGYRFFQSYGMLEYRLTNMTDEELVQTRTYLTQISTLETAILGASDNLDTDQAAVWHHNRYEVQDRMGLFNRWRAQLCQFLGVPPGPGLRPQSAIII</sequence>
<reference evidence="3" key="1">
    <citation type="submission" date="2017-02" db="EMBL/GenBank/DDBJ databases">
        <title>zhang.</title>
        <authorList>
            <person name="Zhang H."/>
        </authorList>
    </citation>
    <scope>NUCLEOTIDE SEQUENCE [LARGE SCALE GENOMIC DNA]</scope>
    <source>
        <strain evidence="3">RZS01</strain>
    </source>
</reference>
<name>A0A9N7CTI6_9PROT</name>